<dbReference type="GO" id="GO:0051537">
    <property type="term" value="F:2 iron, 2 sulfur cluster binding"/>
    <property type="evidence" value="ECO:0007669"/>
    <property type="project" value="UniProtKB-KW"/>
</dbReference>
<dbReference type="PANTHER" id="PTHR43342:SF2">
    <property type="entry name" value="POTENTIAL NAD-REDUCING HYDROGENASE SUBUNIT"/>
    <property type="match status" value="1"/>
</dbReference>
<dbReference type="PIRSF" id="PIRSF000216">
    <property type="entry name" value="NADH_DH_24kDa"/>
    <property type="match status" value="1"/>
</dbReference>
<sequence>MIDQKFYKRLEEYIEGLTDKKDDKKILEFVMEEIGYIPKEVQAFIAEKTGLFPFTIKGTIDFYPKFKETLERTGPKVVKVCVGMGCSGRGSAKLLKRMEELMGIEVDETTEDGRFSLGTQRCFGKCAIGPNIYVDDTGYHRVEEEDLPRILEEEGF</sequence>
<keyword evidence="4 7" id="KW-0408">Iron</keyword>
<proteinExistence type="inferred from homology"/>
<comment type="caution">
    <text evidence="8">The sequence shown here is derived from an EMBL/GenBank/DDBJ whole genome shotgun (WGS) entry which is preliminary data.</text>
</comment>
<feature type="binding site" evidence="7">
    <location>
        <position position="86"/>
    </location>
    <ligand>
        <name>[2Fe-2S] cluster</name>
        <dbReference type="ChEBI" id="CHEBI:190135"/>
    </ligand>
</feature>
<gene>
    <name evidence="8" type="ORF">PM10SUCC1_11700</name>
</gene>
<evidence type="ECO:0000256" key="3">
    <source>
        <dbReference type="ARBA" id="ARBA00022723"/>
    </source>
</evidence>
<accession>A0A9W6GKY5</accession>
<comment type="cofactor">
    <cofactor evidence="7">
        <name>[2Fe-2S] cluster</name>
        <dbReference type="ChEBI" id="CHEBI:190135"/>
    </cofactor>
    <text evidence="7">Binds 1 [2Fe-2S] cluster.</text>
</comment>
<dbReference type="Pfam" id="PF01257">
    <property type="entry name" value="2Fe-2S_thioredx"/>
    <property type="match status" value="1"/>
</dbReference>
<organism evidence="8 9">
    <name type="scientific">Propionigenium maris DSM 9537</name>
    <dbReference type="NCBI Taxonomy" id="1123000"/>
    <lineage>
        <taxon>Bacteria</taxon>
        <taxon>Fusobacteriati</taxon>
        <taxon>Fusobacteriota</taxon>
        <taxon>Fusobacteriia</taxon>
        <taxon>Fusobacteriales</taxon>
        <taxon>Fusobacteriaceae</taxon>
        <taxon>Propionigenium</taxon>
    </lineage>
</organism>
<dbReference type="InterPro" id="IPR028431">
    <property type="entry name" value="NADP_DH_HndA-like"/>
</dbReference>
<protein>
    <submittedName>
        <fullName evidence="8">NADH dehydrogenase</fullName>
    </submittedName>
</protein>
<dbReference type="SUPFAM" id="SSF52833">
    <property type="entry name" value="Thioredoxin-like"/>
    <property type="match status" value="1"/>
</dbReference>
<dbReference type="InterPro" id="IPR002023">
    <property type="entry name" value="NuoE-like"/>
</dbReference>
<keyword evidence="3 7" id="KW-0479">Metal-binding</keyword>
<dbReference type="AlphaFoldDB" id="A0A9W6GKY5"/>
<evidence type="ECO:0000256" key="5">
    <source>
        <dbReference type="ARBA" id="ARBA00023014"/>
    </source>
</evidence>
<dbReference type="PANTHER" id="PTHR43342">
    <property type="entry name" value="NADH-QUINONE OXIDOREDUCTASE, E SUBUNIT"/>
    <property type="match status" value="1"/>
</dbReference>
<feature type="binding site" evidence="7">
    <location>
        <position position="122"/>
    </location>
    <ligand>
        <name>[2Fe-2S] cluster</name>
        <dbReference type="ChEBI" id="CHEBI:190135"/>
    </ligand>
</feature>
<evidence type="ECO:0000256" key="6">
    <source>
        <dbReference type="ARBA" id="ARBA00034078"/>
    </source>
</evidence>
<dbReference type="Gene3D" id="3.40.30.10">
    <property type="entry name" value="Glutaredoxin"/>
    <property type="match status" value="1"/>
</dbReference>
<keyword evidence="5 7" id="KW-0411">Iron-sulfur</keyword>
<keyword evidence="2 7" id="KW-0001">2Fe-2S</keyword>
<evidence type="ECO:0000256" key="1">
    <source>
        <dbReference type="ARBA" id="ARBA00010643"/>
    </source>
</evidence>
<dbReference type="EMBL" id="BSDY01000004">
    <property type="protein sequence ID" value="GLI55656.1"/>
    <property type="molecule type" value="Genomic_DNA"/>
</dbReference>
<dbReference type="Proteomes" id="UP001144471">
    <property type="component" value="Unassembled WGS sequence"/>
</dbReference>
<reference evidence="8" key="1">
    <citation type="submission" date="2022-12" db="EMBL/GenBank/DDBJ databases">
        <title>Reference genome sequencing for broad-spectrum identification of bacterial and archaeal isolates by mass spectrometry.</title>
        <authorList>
            <person name="Sekiguchi Y."/>
            <person name="Tourlousse D.M."/>
        </authorList>
    </citation>
    <scope>NUCLEOTIDE SEQUENCE</scope>
    <source>
        <strain evidence="8">10succ1</strain>
    </source>
</reference>
<evidence type="ECO:0000256" key="2">
    <source>
        <dbReference type="ARBA" id="ARBA00022714"/>
    </source>
</evidence>
<dbReference type="CDD" id="cd03064">
    <property type="entry name" value="TRX_Fd_NuoE"/>
    <property type="match status" value="1"/>
</dbReference>
<evidence type="ECO:0000313" key="8">
    <source>
        <dbReference type="EMBL" id="GLI55656.1"/>
    </source>
</evidence>
<feature type="binding site" evidence="7">
    <location>
        <position position="81"/>
    </location>
    <ligand>
        <name>[2Fe-2S] cluster</name>
        <dbReference type="ChEBI" id="CHEBI:190135"/>
    </ligand>
</feature>
<feature type="binding site" evidence="7">
    <location>
        <position position="126"/>
    </location>
    <ligand>
        <name>[2Fe-2S] cluster</name>
        <dbReference type="ChEBI" id="CHEBI:190135"/>
    </ligand>
</feature>
<dbReference type="InterPro" id="IPR041921">
    <property type="entry name" value="NuoE_N"/>
</dbReference>
<name>A0A9W6GKY5_9FUSO</name>
<dbReference type="GO" id="GO:0016491">
    <property type="term" value="F:oxidoreductase activity"/>
    <property type="evidence" value="ECO:0007669"/>
    <property type="project" value="InterPro"/>
</dbReference>
<dbReference type="GO" id="GO:0046872">
    <property type="term" value="F:metal ion binding"/>
    <property type="evidence" value="ECO:0007669"/>
    <property type="project" value="UniProtKB-KW"/>
</dbReference>
<evidence type="ECO:0000256" key="4">
    <source>
        <dbReference type="ARBA" id="ARBA00023004"/>
    </source>
</evidence>
<evidence type="ECO:0000313" key="9">
    <source>
        <dbReference type="Proteomes" id="UP001144471"/>
    </source>
</evidence>
<comment type="similarity">
    <text evidence="1">Belongs to the complex I 24 kDa subunit family.</text>
</comment>
<keyword evidence="9" id="KW-1185">Reference proteome</keyword>
<dbReference type="InterPro" id="IPR036249">
    <property type="entry name" value="Thioredoxin-like_sf"/>
</dbReference>
<dbReference type="InterPro" id="IPR042128">
    <property type="entry name" value="NuoE_dom"/>
</dbReference>
<dbReference type="RefSeq" id="WP_281834267.1">
    <property type="nucleotide sequence ID" value="NZ_BSDY01000004.1"/>
</dbReference>
<comment type="cofactor">
    <cofactor evidence="6">
        <name>[2Fe-2S] cluster</name>
        <dbReference type="ChEBI" id="CHEBI:190135"/>
    </cofactor>
</comment>
<dbReference type="Gene3D" id="1.10.10.1590">
    <property type="entry name" value="NADH-quinone oxidoreductase subunit E"/>
    <property type="match status" value="1"/>
</dbReference>
<evidence type="ECO:0000256" key="7">
    <source>
        <dbReference type="PIRSR" id="PIRSR000216-1"/>
    </source>
</evidence>